<reference evidence="2" key="1">
    <citation type="journal article" date="2019" name="Int. J. Syst. Evol. Microbiol.">
        <title>The Global Catalogue of Microorganisms (GCM) 10K type strain sequencing project: providing services to taxonomists for standard genome sequencing and annotation.</title>
        <authorList>
            <consortium name="The Broad Institute Genomics Platform"/>
            <consortium name="The Broad Institute Genome Sequencing Center for Infectious Disease"/>
            <person name="Wu L."/>
            <person name="Ma J."/>
        </authorList>
    </citation>
    <scope>NUCLEOTIDE SEQUENCE [LARGE SCALE GENOMIC DNA]</scope>
    <source>
        <strain evidence="2">JCM 17021</strain>
    </source>
</reference>
<accession>A0ABP7KRM5</accession>
<keyword evidence="2" id="KW-1185">Reference proteome</keyword>
<gene>
    <name evidence="1" type="ORF">GCM10022381_30330</name>
</gene>
<sequence>MNRPGFRAVFFLVKGFDYAQDVPSEVRDRAVVLDELNSWGGPDVPDPGGDRQVLGGINVTSHDRAWARRLTITDPDHVAQAAVLRRQFQTLHRDQRPQARVVFVESASLSSYDDLFGVDTGHGLGDLRLA</sequence>
<proteinExistence type="predicted"/>
<comment type="caution">
    <text evidence="1">The sequence shown here is derived from an EMBL/GenBank/DDBJ whole genome shotgun (WGS) entry which is preliminary data.</text>
</comment>
<evidence type="ECO:0000313" key="2">
    <source>
        <dbReference type="Proteomes" id="UP001501803"/>
    </source>
</evidence>
<dbReference type="RefSeq" id="WP_345068224.1">
    <property type="nucleotide sequence ID" value="NZ_BAABCN010000010.1"/>
</dbReference>
<name>A0ABP7KRM5_9MICO</name>
<protein>
    <submittedName>
        <fullName evidence="1">Uncharacterized protein</fullName>
    </submittedName>
</protein>
<dbReference type="Proteomes" id="UP001501803">
    <property type="component" value="Unassembled WGS sequence"/>
</dbReference>
<evidence type="ECO:0000313" key="1">
    <source>
        <dbReference type="EMBL" id="GAA3886118.1"/>
    </source>
</evidence>
<organism evidence="1 2">
    <name type="scientific">Leifsonia kafniensis</name>
    <dbReference type="NCBI Taxonomy" id="475957"/>
    <lineage>
        <taxon>Bacteria</taxon>
        <taxon>Bacillati</taxon>
        <taxon>Actinomycetota</taxon>
        <taxon>Actinomycetes</taxon>
        <taxon>Micrococcales</taxon>
        <taxon>Microbacteriaceae</taxon>
        <taxon>Leifsonia</taxon>
    </lineage>
</organism>
<dbReference type="EMBL" id="BAABCN010000010">
    <property type="protein sequence ID" value="GAA3886118.1"/>
    <property type="molecule type" value="Genomic_DNA"/>
</dbReference>